<dbReference type="PANTHER" id="PTHR10534">
    <property type="entry name" value="PYRIDOXAL KINASE"/>
    <property type="match status" value="1"/>
</dbReference>
<dbReference type="InterPro" id="IPR013749">
    <property type="entry name" value="PM/HMP-P_kinase-1"/>
</dbReference>
<dbReference type="EC" id="2.7.1.35" evidence="1"/>
<dbReference type="SUPFAM" id="SSF53613">
    <property type="entry name" value="Ribokinase-like"/>
    <property type="match status" value="1"/>
</dbReference>
<name>A0A0R1UDQ6_9LACO</name>
<dbReference type="InterPro" id="IPR029056">
    <property type="entry name" value="Ribokinase-like"/>
</dbReference>
<dbReference type="InterPro" id="IPR004625">
    <property type="entry name" value="PyrdxlKinase"/>
</dbReference>
<reference evidence="7 8" key="1">
    <citation type="journal article" date="2015" name="Genome Announc.">
        <title>Expanding the biotechnology potential of lactobacilli through comparative genomics of 213 strains and associated genera.</title>
        <authorList>
            <person name="Sun Z."/>
            <person name="Harris H.M."/>
            <person name="McCann A."/>
            <person name="Guo C."/>
            <person name="Argimon S."/>
            <person name="Zhang W."/>
            <person name="Yang X."/>
            <person name="Jeffery I.B."/>
            <person name="Cooney J.C."/>
            <person name="Kagawa T.F."/>
            <person name="Liu W."/>
            <person name="Song Y."/>
            <person name="Salvetti E."/>
            <person name="Wrobel A."/>
            <person name="Rasinkangas P."/>
            <person name="Parkhill J."/>
            <person name="Rea M.C."/>
            <person name="O'Sullivan O."/>
            <person name="Ritari J."/>
            <person name="Douillard F.P."/>
            <person name="Paul Ross R."/>
            <person name="Yang R."/>
            <person name="Briner A.E."/>
            <person name="Felis G.E."/>
            <person name="de Vos W.M."/>
            <person name="Barrangou R."/>
            <person name="Klaenhammer T.R."/>
            <person name="Caufield P.W."/>
            <person name="Cui Y."/>
            <person name="Zhang H."/>
            <person name="O'Toole P.W."/>
        </authorList>
    </citation>
    <scope>NUCLEOTIDE SEQUENCE [LARGE SCALE GENOMIC DNA]</scope>
    <source>
        <strain evidence="7 8">DSM 15946</strain>
    </source>
</reference>
<gene>
    <name evidence="7" type="ORF">FC43_GL000889</name>
</gene>
<dbReference type="GO" id="GO:0005524">
    <property type="term" value="F:ATP binding"/>
    <property type="evidence" value="ECO:0007669"/>
    <property type="project" value="UniProtKB-KW"/>
</dbReference>
<dbReference type="Gene3D" id="3.40.1190.20">
    <property type="match status" value="1"/>
</dbReference>
<comment type="caution">
    <text evidence="7">The sequence shown here is derived from an EMBL/GenBank/DDBJ whole genome shotgun (WGS) entry which is preliminary data.</text>
</comment>
<evidence type="ECO:0000256" key="1">
    <source>
        <dbReference type="ARBA" id="ARBA00012104"/>
    </source>
</evidence>
<dbReference type="GO" id="GO:0008478">
    <property type="term" value="F:pyridoxal kinase activity"/>
    <property type="evidence" value="ECO:0007669"/>
    <property type="project" value="UniProtKB-EC"/>
</dbReference>
<organism evidence="7 8">
    <name type="scientific">Limosilactobacillus ingluviei DSM 15946</name>
    <dbReference type="NCBI Taxonomy" id="1423760"/>
    <lineage>
        <taxon>Bacteria</taxon>
        <taxon>Bacillati</taxon>
        <taxon>Bacillota</taxon>
        <taxon>Bacilli</taxon>
        <taxon>Lactobacillales</taxon>
        <taxon>Lactobacillaceae</taxon>
        <taxon>Limosilactobacillus</taxon>
    </lineage>
</organism>
<keyword evidence="2" id="KW-0808">Transferase</keyword>
<dbReference type="Pfam" id="PF08543">
    <property type="entry name" value="Phos_pyr_kin"/>
    <property type="match status" value="1"/>
</dbReference>
<evidence type="ECO:0000256" key="5">
    <source>
        <dbReference type="ARBA" id="ARBA00022840"/>
    </source>
</evidence>
<evidence type="ECO:0000256" key="4">
    <source>
        <dbReference type="ARBA" id="ARBA00022777"/>
    </source>
</evidence>
<keyword evidence="5" id="KW-0067">ATP-binding</keyword>
<dbReference type="GO" id="GO:0005829">
    <property type="term" value="C:cytosol"/>
    <property type="evidence" value="ECO:0007669"/>
    <property type="project" value="TreeGrafter"/>
</dbReference>
<evidence type="ECO:0000313" key="7">
    <source>
        <dbReference type="EMBL" id="KRL87787.1"/>
    </source>
</evidence>
<dbReference type="AlphaFoldDB" id="A0A0R1UDQ6"/>
<dbReference type="PANTHER" id="PTHR10534:SF2">
    <property type="entry name" value="PYRIDOXAL KINASE"/>
    <property type="match status" value="1"/>
</dbReference>
<protein>
    <recommendedName>
        <fullName evidence="1">pyridoxal kinase</fullName>
        <ecNumber evidence="1">2.7.1.35</ecNumber>
    </recommendedName>
</protein>
<accession>A0A0R1UDQ6</accession>
<dbReference type="EMBL" id="AZFK01000087">
    <property type="protein sequence ID" value="KRL87787.1"/>
    <property type="molecule type" value="Genomic_DNA"/>
</dbReference>
<dbReference type="RefSeq" id="WP_056955552.1">
    <property type="nucleotide sequence ID" value="NZ_AZFK01000087.1"/>
</dbReference>
<dbReference type="Proteomes" id="UP000050816">
    <property type="component" value="Unassembled WGS sequence"/>
</dbReference>
<dbReference type="GO" id="GO:0009443">
    <property type="term" value="P:pyridoxal 5'-phosphate salvage"/>
    <property type="evidence" value="ECO:0007669"/>
    <property type="project" value="InterPro"/>
</dbReference>
<proteinExistence type="predicted"/>
<sequence>MAKALIMEDLSALNQISSLAAVPLLTAQGHQPALLPTVMLSTQTEGFGQPAQQALTTFIDATLQHWQTLAVNFAGLLIGYVGNAQLLMQLRKRLATMTIPIRVLDPVLGDNGKLYPGLTSATVTAMQQMLSQATVITPNWTELGWLVNQPWQRQPAISDLQRAMQTIQACHPQLTVVVTGVHYERQVGCAWLEADQLRFIGAPPIPGHFYGTGDVFAALLLGYLLCDYPIAKAIQAAQAGVAFAVAASRTCTATERLDGLRLTALLQQLAKEGIRNEK</sequence>
<keyword evidence="3" id="KW-0547">Nucleotide-binding</keyword>
<evidence type="ECO:0000256" key="3">
    <source>
        <dbReference type="ARBA" id="ARBA00022741"/>
    </source>
</evidence>
<dbReference type="PATRIC" id="fig|1423760.3.peg.914"/>
<keyword evidence="4 7" id="KW-0418">Kinase</keyword>
<feature type="domain" description="Pyridoxamine kinase/Phosphomethylpyrimidine kinase" evidence="6">
    <location>
        <begin position="71"/>
        <end position="248"/>
    </location>
</feature>
<evidence type="ECO:0000313" key="8">
    <source>
        <dbReference type="Proteomes" id="UP000050816"/>
    </source>
</evidence>
<evidence type="ECO:0000259" key="6">
    <source>
        <dbReference type="Pfam" id="PF08543"/>
    </source>
</evidence>
<evidence type="ECO:0000256" key="2">
    <source>
        <dbReference type="ARBA" id="ARBA00022679"/>
    </source>
</evidence>